<dbReference type="InterPro" id="IPR036452">
    <property type="entry name" value="Ribo_hydro-like"/>
</dbReference>
<dbReference type="GO" id="GO:0008477">
    <property type="term" value="F:purine nucleosidase activity"/>
    <property type="evidence" value="ECO:0007669"/>
    <property type="project" value="TreeGrafter"/>
</dbReference>
<evidence type="ECO:0000313" key="4">
    <source>
        <dbReference type="EMBL" id="TGY17732.1"/>
    </source>
</evidence>
<dbReference type="Proteomes" id="UP000309117">
    <property type="component" value="Unassembled WGS sequence"/>
</dbReference>
<dbReference type="PANTHER" id="PTHR12304:SF46">
    <property type="entry name" value="INOSINE-ADENOSINE-GUANOSINE-NUCLEOSIDE HYDROLASE"/>
    <property type="match status" value="1"/>
</dbReference>
<name>A0A4S2BT70_9LACO</name>
<accession>A0A4S2BT70</accession>
<evidence type="ECO:0000259" key="3">
    <source>
        <dbReference type="Pfam" id="PF01156"/>
    </source>
</evidence>
<feature type="domain" description="Inosine/uridine-preferring nucleoside hydrolase" evidence="3">
    <location>
        <begin position="4"/>
        <end position="298"/>
    </location>
</feature>
<gene>
    <name evidence="4" type="ORF">E5351_01075</name>
</gene>
<sequence>MKKIYFNHDGNIDDLVSYLLLLKAPDIKLLGIGAIDADGYIDPSVDACRKMTDLFNVRHDNLEIARSNSRAVNQFPHEWRMATYSFNYLPILNEKGTVTTKEAPLPAHLDMIDKLKNADEPITLVMTGPLTDLARALDVDPSIENKIDRLYWMGGSLDGHGNVMMVNADGTQEWNAFWDPYAVKRVFDSKIDIQMVGLESTEELPLSDSLRQHWASLRKYPAMDLVGQGYSLIVSVPTAELYLWDVLTTMNALYPEIVTTREAKASVITDGLAAGRIVESENGRPITLVTSANKELFYQKMDELLER</sequence>
<dbReference type="RefSeq" id="WP_135960187.1">
    <property type="nucleotide sequence ID" value="NZ_CAJSYX010000001.1"/>
</dbReference>
<dbReference type="InterPro" id="IPR023186">
    <property type="entry name" value="IUNH"/>
</dbReference>
<evidence type="ECO:0000313" key="5">
    <source>
        <dbReference type="Proteomes" id="UP000309117"/>
    </source>
</evidence>
<protein>
    <submittedName>
        <fullName evidence="4">ABC transporter substrate-binding protein</fullName>
    </submittedName>
</protein>
<dbReference type="Gene3D" id="3.90.245.10">
    <property type="entry name" value="Ribonucleoside hydrolase-like"/>
    <property type="match status" value="1"/>
</dbReference>
<evidence type="ECO:0000256" key="1">
    <source>
        <dbReference type="ARBA" id="ARBA00022801"/>
    </source>
</evidence>
<dbReference type="GO" id="GO:0005829">
    <property type="term" value="C:cytosol"/>
    <property type="evidence" value="ECO:0007669"/>
    <property type="project" value="TreeGrafter"/>
</dbReference>
<dbReference type="PANTHER" id="PTHR12304">
    <property type="entry name" value="INOSINE-URIDINE PREFERRING NUCLEOSIDE HYDROLASE"/>
    <property type="match status" value="1"/>
</dbReference>
<dbReference type="SUPFAM" id="SSF53590">
    <property type="entry name" value="Nucleoside hydrolase"/>
    <property type="match status" value="1"/>
</dbReference>
<dbReference type="Pfam" id="PF01156">
    <property type="entry name" value="IU_nuc_hydro"/>
    <property type="match status" value="1"/>
</dbReference>
<reference evidence="4 5" key="1">
    <citation type="submission" date="2019-04" db="EMBL/GenBank/DDBJ databases">
        <title>Microbes associate with the intestines of laboratory mice.</title>
        <authorList>
            <person name="Navarre W."/>
            <person name="Wong E."/>
            <person name="Huang K."/>
            <person name="Tropini C."/>
            <person name="Ng K."/>
            <person name="Yu B."/>
        </authorList>
    </citation>
    <scope>NUCLEOTIDE SEQUENCE [LARGE SCALE GENOMIC DNA]</scope>
    <source>
        <strain evidence="4 5">NM61_E11</strain>
    </source>
</reference>
<dbReference type="InterPro" id="IPR001910">
    <property type="entry name" value="Inosine/uridine_hydrolase_dom"/>
</dbReference>
<dbReference type="CDD" id="cd02647">
    <property type="entry name" value="nuc_hydro_TvIAG"/>
    <property type="match status" value="1"/>
</dbReference>
<comment type="caution">
    <text evidence="4">The sequence shown here is derived from an EMBL/GenBank/DDBJ whole genome shotgun (WGS) entry which is preliminary data.</text>
</comment>
<keyword evidence="2" id="KW-0326">Glycosidase</keyword>
<dbReference type="AlphaFoldDB" id="A0A4S2BT70"/>
<evidence type="ECO:0000256" key="2">
    <source>
        <dbReference type="ARBA" id="ARBA00023295"/>
    </source>
</evidence>
<proteinExistence type="predicted"/>
<dbReference type="EMBL" id="SRYV01000001">
    <property type="protein sequence ID" value="TGY17732.1"/>
    <property type="molecule type" value="Genomic_DNA"/>
</dbReference>
<dbReference type="GO" id="GO:0006152">
    <property type="term" value="P:purine nucleoside catabolic process"/>
    <property type="evidence" value="ECO:0007669"/>
    <property type="project" value="TreeGrafter"/>
</dbReference>
<organism evidence="4 5">
    <name type="scientific">Lactobacillus intestinalis</name>
    <dbReference type="NCBI Taxonomy" id="151781"/>
    <lineage>
        <taxon>Bacteria</taxon>
        <taxon>Bacillati</taxon>
        <taxon>Bacillota</taxon>
        <taxon>Bacilli</taxon>
        <taxon>Lactobacillales</taxon>
        <taxon>Lactobacillaceae</taxon>
        <taxon>Lactobacillus</taxon>
    </lineage>
</organism>
<keyword evidence="1" id="KW-0378">Hydrolase</keyword>